<dbReference type="PROSITE" id="PS50092">
    <property type="entry name" value="TSP1"/>
    <property type="match status" value="1"/>
</dbReference>
<name>A0A4Z2DFM7_SCHJA</name>
<proteinExistence type="predicted"/>
<evidence type="ECO:0000256" key="3">
    <source>
        <dbReference type="SAM" id="Phobius"/>
    </source>
</evidence>
<organism evidence="5 6">
    <name type="scientific">Schistosoma japonicum</name>
    <name type="common">Blood fluke</name>
    <dbReference type="NCBI Taxonomy" id="6182"/>
    <lineage>
        <taxon>Eukaryota</taxon>
        <taxon>Metazoa</taxon>
        <taxon>Spiralia</taxon>
        <taxon>Lophotrochozoa</taxon>
        <taxon>Platyhelminthes</taxon>
        <taxon>Trematoda</taxon>
        <taxon>Digenea</taxon>
        <taxon>Strigeidida</taxon>
        <taxon>Schistosomatoidea</taxon>
        <taxon>Schistosomatidae</taxon>
        <taxon>Schistosoma</taxon>
    </lineage>
</organism>
<feature type="transmembrane region" description="Helical" evidence="3">
    <location>
        <begin position="446"/>
        <end position="465"/>
    </location>
</feature>
<dbReference type="AlphaFoldDB" id="A0A4Z2DFM7"/>
<evidence type="ECO:0000259" key="4">
    <source>
        <dbReference type="PROSITE" id="PS50835"/>
    </source>
</evidence>
<evidence type="ECO:0000256" key="1">
    <source>
        <dbReference type="ARBA" id="ARBA00022737"/>
    </source>
</evidence>
<keyword evidence="6" id="KW-1185">Reference proteome</keyword>
<dbReference type="EMBL" id="SKCS01000151">
    <property type="protein sequence ID" value="TNN15292.1"/>
    <property type="molecule type" value="Genomic_DNA"/>
</dbReference>
<dbReference type="SMART" id="SM00209">
    <property type="entry name" value="TSP1"/>
    <property type="match status" value="2"/>
</dbReference>
<dbReference type="InterPro" id="IPR036383">
    <property type="entry name" value="TSP1_rpt_sf"/>
</dbReference>
<dbReference type="PANTHER" id="PTHR22906">
    <property type="entry name" value="PROPERDIN"/>
    <property type="match status" value="1"/>
</dbReference>
<evidence type="ECO:0000313" key="6">
    <source>
        <dbReference type="Proteomes" id="UP000311919"/>
    </source>
</evidence>
<dbReference type="SUPFAM" id="SSF48726">
    <property type="entry name" value="Immunoglobulin"/>
    <property type="match status" value="1"/>
</dbReference>
<keyword evidence="3" id="KW-1133">Transmembrane helix</keyword>
<dbReference type="InterPro" id="IPR000884">
    <property type="entry name" value="TSP1_rpt"/>
</dbReference>
<dbReference type="InterPro" id="IPR007110">
    <property type="entry name" value="Ig-like_dom"/>
</dbReference>
<dbReference type="Pfam" id="PF00090">
    <property type="entry name" value="TSP_1"/>
    <property type="match status" value="1"/>
</dbReference>
<dbReference type="PROSITE" id="PS50835">
    <property type="entry name" value="IG_LIKE"/>
    <property type="match status" value="1"/>
</dbReference>
<keyword evidence="2" id="KW-1015">Disulfide bond</keyword>
<protein>
    <submittedName>
        <fullName evidence="5">Hemicentin-1</fullName>
    </submittedName>
</protein>
<feature type="domain" description="Ig-like" evidence="4">
    <location>
        <begin position="185"/>
        <end position="299"/>
    </location>
</feature>
<dbReference type="PANTHER" id="PTHR22906:SF21">
    <property type="entry name" value="SEMA DOMAIN-CONTAINING PROTEIN"/>
    <property type="match status" value="1"/>
</dbReference>
<dbReference type="InterPro" id="IPR052065">
    <property type="entry name" value="Compl_asym_regulator"/>
</dbReference>
<dbReference type="Gene3D" id="2.20.100.10">
    <property type="entry name" value="Thrombospondin type-1 (TSP1) repeat"/>
    <property type="match status" value="1"/>
</dbReference>
<dbReference type="PRINTS" id="PR01705">
    <property type="entry name" value="TSP1REPEAT"/>
</dbReference>
<dbReference type="SUPFAM" id="SSF82895">
    <property type="entry name" value="TSP-1 type 1 repeat"/>
    <property type="match status" value="2"/>
</dbReference>
<dbReference type="InterPro" id="IPR013783">
    <property type="entry name" value="Ig-like_fold"/>
</dbReference>
<dbReference type="Proteomes" id="UP000311919">
    <property type="component" value="Unassembled WGS sequence"/>
</dbReference>
<comment type="caution">
    <text evidence="5">The sequence shown here is derived from an EMBL/GenBank/DDBJ whole genome shotgun (WGS) entry which is preliminary data.</text>
</comment>
<dbReference type="STRING" id="6182.A0A4Z2DFM7"/>
<evidence type="ECO:0000313" key="5">
    <source>
        <dbReference type="EMBL" id="TNN15292.1"/>
    </source>
</evidence>
<gene>
    <name evidence="5" type="ORF">EWB00_001474</name>
</gene>
<keyword evidence="1" id="KW-0677">Repeat</keyword>
<evidence type="ECO:0000256" key="2">
    <source>
        <dbReference type="ARBA" id="ARBA00023157"/>
    </source>
</evidence>
<sequence length="538" mass="62282">MLIFYLNYLFGDKHVEYRWGQWSAIPLTCSVTCGSGVTCRVRSCLDGYGNVQSSTIMCESENPYESQAKKCIPCYINARCPRVPGWGTWSSWSSCSPLEVNQRIDGQRCHTGSRTRYRLCNNPPPEPHGFNCSGINQQVSECDYNCVDGDYGNHYDIGNKITSQVAKDQLNLNGYQNVLRMRVKQTVRMDCTTPAYNLARKLTSRGVFSLSIRRFKDNTLKIKWFKNGRQINPSDFSSKSLFKRFHKIKKTAISRNTLVDEEINWNLLLEASSFYMEDTYLIFPSISQGDQGFYTCQMTLGSYKWDILFYTLIVTGIKHVALEGDAFYLHSNLGYFNALDNAAVWMESAQIVWQLNGCEYTRGLALRLNRRIQFIPYLNLTHHGTWKCFLYIPAYDSPKQVYDPRKSISRIYLINEFYLKINPTQYSLWLSAEHLITAKTLKQTSLILSMIGLFLCLIISLNIWAARCWTKQSLTIDQQKVIVQELLNNECKLLLTCKKRANLNKKRLLRLILQDNQRLQENSRMLSLNNKHQQMITN</sequence>
<dbReference type="OrthoDB" id="446173at2759"/>
<accession>A0A4Z2DFM7</accession>
<keyword evidence="3" id="KW-0812">Transmembrane</keyword>
<dbReference type="Gene3D" id="2.60.40.10">
    <property type="entry name" value="Immunoglobulins"/>
    <property type="match status" value="1"/>
</dbReference>
<keyword evidence="3" id="KW-0472">Membrane</keyword>
<reference evidence="5 6" key="1">
    <citation type="submission" date="2019-03" db="EMBL/GenBank/DDBJ databases">
        <title>An improved genome assembly of the fluke Schistosoma japonicum.</title>
        <authorList>
            <person name="Hu W."/>
            <person name="Luo F."/>
            <person name="Yin M."/>
            <person name="Mo X."/>
            <person name="Sun C."/>
            <person name="Wu Q."/>
            <person name="Zhu B."/>
            <person name="Xiang M."/>
            <person name="Wang J."/>
            <person name="Wang Y."/>
            <person name="Zhang T."/>
            <person name="Xu B."/>
            <person name="Zheng H."/>
            <person name="Feng Z."/>
        </authorList>
    </citation>
    <scope>NUCLEOTIDE SEQUENCE [LARGE SCALE GENOMIC DNA]</scope>
    <source>
        <strain evidence="5">HuSjv2</strain>
        <tissue evidence="5">Worms</tissue>
    </source>
</reference>
<dbReference type="InterPro" id="IPR036179">
    <property type="entry name" value="Ig-like_dom_sf"/>
</dbReference>